<proteinExistence type="predicted"/>
<keyword evidence="2" id="KW-0802">TPR repeat</keyword>
<dbReference type="Gene3D" id="1.25.40.10">
    <property type="entry name" value="Tetratricopeptide repeat domain"/>
    <property type="match status" value="1"/>
</dbReference>
<dbReference type="Gene3D" id="1.20.1280.50">
    <property type="match status" value="1"/>
</dbReference>
<dbReference type="InterPro" id="IPR011990">
    <property type="entry name" value="TPR-like_helical_dom_sf"/>
</dbReference>
<dbReference type="PANTHER" id="PTHR11246">
    <property type="entry name" value="PRE-MRNA SPLICING FACTOR"/>
    <property type="match status" value="1"/>
</dbReference>
<evidence type="ECO:0000313" key="4">
    <source>
        <dbReference type="EMBL" id="EQC25798.1"/>
    </source>
</evidence>
<evidence type="ECO:0000313" key="5">
    <source>
        <dbReference type="Proteomes" id="UP000030762"/>
    </source>
</evidence>
<dbReference type="OMA" id="CFLLREY"/>
<gene>
    <name evidence="4" type="ORF">SDRG_16346</name>
</gene>
<keyword evidence="5" id="KW-1185">Reference proteome</keyword>
<dbReference type="SMART" id="SM00028">
    <property type="entry name" value="TPR"/>
    <property type="match status" value="1"/>
</dbReference>
<dbReference type="GeneID" id="19957073"/>
<dbReference type="InterPro" id="IPR036047">
    <property type="entry name" value="F-box-like_dom_sf"/>
</dbReference>
<dbReference type="SUPFAM" id="SSF48452">
    <property type="entry name" value="TPR-like"/>
    <property type="match status" value="1"/>
</dbReference>
<dbReference type="STRING" id="1156394.T0R1C0"/>
<name>T0R1C0_SAPDV</name>
<evidence type="ECO:0000256" key="2">
    <source>
        <dbReference type="PROSITE-ProRule" id="PRU00339"/>
    </source>
</evidence>
<dbReference type="VEuPathDB" id="FungiDB:SDRG_16346"/>
<dbReference type="InterPro" id="IPR001810">
    <property type="entry name" value="F-box_dom"/>
</dbReference>
<dbReference type="InterPro" id="IPR045075">
    <property type="entry name" value="Syf1-like"/>
</dbReference>
<keyword evidence="1" id="KW-0677">Repeat</keyword>
<dbReference type="OrthoDB" id="2095648at2759"/>
<protein>
    <recommendedName>
        <fullName evidence="3">F-box domain-containing protein</fullName>
    </recommendedName>
</protein>
<dbReference type="RefSeq" id="XP_008620773.1">
    <property type="nucleotide sequence ID" value="XM_008622551.1"/>
</dbReference>
<reference evidence="4 5" key="1">
    <citation type="submission" date="2012-04" db="EMBL/GenBank/DDBJ databases">
        <title>The Genome Sequence of Saprolegnia declina VS20.</title>
        <authorList>
            <consortium name="The Broad Institute Genome Sequencing Platform"/>
            <person name="Russ C."/>
            <person name="Nusbaum C."/>
            <person name="Tyler B."/>
            <person name="van West P."/>
            <person name="Dieguez-Uribeondo J."/>
            <person name="de Bruijn I."/>
            <person name="Tripathy S."/>
            <person name="Jiang R."/>
            <person name="Young S.K."/>
            <person name="Zeng Q."/>
            <person name="Gargeya S."/>
            <person name="Fitzgerald M."/>
            <person name="Haas B."/>
            <person name="Abouelleil A."/>
            <person name="Alvarado L."/>
            <person name="Arachchi H.M."/>
            <person name="Berlin A."/>
            <person name="Chapman S.B."/>
            <person name="Goldberg J."/>
            <person name="Griggs A."/>
            <person name="Gujja S."/>
            <person name="Hansen M."/>
            <person name="Howarth C."/>
            <person name="Imamovic A."/>
            <person name="Larimer J."/>
            <person name="McCowen C."/>
            <person name="Montmayeur A."/>
            <person name="Murphy C."/>
            <person name="Neiman D."/>
            <person name="Pearson M."/>
            <person name="Priest M."/>
            <person name="Roberts A."/>
            <person name="Saif S."/>
            <person name="Shea T."/>
            <person name="Sisk P."/>
            <person name="Sykes S."/>
            <person name="Wortman J."/>
            <person name="Nusbaum C."/>
            <person name="Birren B."/>
        </authorList>
    </citation>
    <scope>NUCLEOTIDE SEQUENCE [LARGE SCALE GENOMIC DNA]</scope>
    <source>
        <strain evidence="4 5">VS20</strain>
    </source>
</reference>
<dbReference type="InParanoid" id="T0R1C0"/>
<dbReference type="GO" id="GO:0000398">
    <property type="term" value="P:mRNA splicing, via spliceosome"/>
    <property type="evidence" value="ECO:0007669"/>
    <property type="project" value="InterPro"/>
</dbReference>
<feature type="repeat" description="TPR" evidence="2">
    <location>
        <begin position="169"/>
        <end position="202"/>
    </location>
</feature>
<feature type="domain" description="F-box" evidence="3">
    <location>
        <begin position="8"/>
        <end position="46"/>
    </location>
</feature>
<evidence type="ECO:0000259" key="3">
    <source>
        <dbReference type="Pfam" id="PF12937"/>
    </source>
</evidence>
<dbReference type="SUPFAM" id="SSF81383">
    <property type="entry name" value="F-box domain"/>
    <property type="match status" value="1"/>
</dbReference>
<organism evidence="4 5">
    <name type="scientific">Saprolegnia diclina (strain VS20)</name>
    <dbReference type="NCBI Taxonomy" id="1156394"/>
    <lineage>
        <taxon>Eukaryota</taxon>
        <taxon>Sar</taxon>
        <taxon>Stramenopiles</taxon>
        <taxon>Oomycota</taxon>
        <taxon>Saprolegniomycetes</taxon>
        <taxon>Saprolegniales</taxon>
        <taxon>Saprolegniaceae</taxon>
        <taxon>Saprolegnia</taxon>
    </lineage>
</organism>
<dbReference type="Proteomes" id="UP000030762">
    <property type="component" value="Unassembled WGS sequence"/>
</dbReference>
<accession>T0R1C0</accession>
<dbReference type="InterPro" id="IPR019734">
    <property type="entry name" value="TPR_rpt"/>
</dbReference>
<feature type="non-terminal residue" evidence="4">
    <location>
        <position position="1"/>
    </location>
</feature>
<dbReference type="AlphaFoldDB" id="T0R1C0"/>
<dbReference type="EMBL" id="JH767255">
    <property type="protein sequence ID" value="EQC25798.1"/>
    <property type="molecule type" value="Genomic_DNA"/>
</dbReference>
<sequence>MQRVSESNELLHEVLAYLGVRDLGAASHVCLRWYLLGSHEVLWAALASRAVLGPETGALRELLGHKAYLRQLARARRQLPHDGAVDFVESAAWPRLCARDKWLARTFLTSSLDALTHANKAPEDPVYPPQSDLSSLLCAYADLLEENFSDLAAAAALLRRAIPGSSDPARLWHNLALLEDKRGDLDAAEAAFREAHAADPRYQRVLCNYAVFLDERRQRFEAARAMYEVALANDPTDLDAYAAFADFLTFKQPDLDRAEGLFRSALRHLATLSMPLEDGQDLKIVIQFAEFLAYVQQDMAAATPIYRMLLPRHKREQTRPTHARVHLLLCVGLLSYAMASVFASNDHVLGRQLVVEAMTLSVYQSSDDPLLLRYKRTAACVVHHDFSPTTVDVEALGPLAGLLLYLAGDMASAVQLWAKCIGSLDSVHQREYAFAGYCLGVVFHLRGGPAKRPLATQVLAKALNSDVHGVELRNVCFLLREYVRCTHNNAAAGASAFLDVLTQYDLAHQSHANQ</sequence>
<evidence type="ECO:0000256" key="1">
    <source>
        <dbReference type="ARBA" id="ARBA00022737"/>
    </source>
</evidence>
<dbReference type="Pfam" id="PF12937">
    <property type="entry name" value="F-box-like"/>
    <property type="match status" value="1"/>
</dbReference>
<dbReference type="PROSITE" id="PS50005">
    <property type="entry name" value="TPR"/>
    <property type="match status" value="1"/>
</dbReference>